<evidence type="ECO:0000256" key="2">
    <source>
        <dbReference type="ARBA" id="ARBA00022692"/>
    </source>
</evidence>
<dbReference type="AlphaFoldDB" id="A0AAN7T8S6"/>
<evidence type="ECO:0000313" key="9">
    <source>
        <dbReference type="EMBL" id="KAK5105789.1"/>
    </source>
</evidence>
<feature type="compositionally biased region" description="Basic residues" evidence="7">
    <location>
        <begin position="419"/>
        <end position="430"/>
    </location>
</feature>
<keyword evidence="3" id="KW-0256">Endoplasmic reticulum</keyword>
<keyword evidence="5" id="KW-0443">Lipid metabolism</keyword>
<evidence type="ECO:0000256" key="7">
    <source>
        <dbReference type="SAM" id="MobiDB-lite"/>
    </source>
</evidence>
<keyword evidence="2 8" id="KW-0812">Transmembrane</keyword>
<evidence type="ECO:0000256" key="6">
    <source>
        <dbReference type="ARBA" id="ARBA00023136"/>
    </source>
</evidence>
<feature type="region of interest" description="Disordered" evidence="7">
    <location>
        <begin position="315"/>
        <end position="430"/>
    </location>
</feature>
<sequence length="430" mass="47953">MPSRYANESVERPRGGLLGLVKSVVLTPIRIALSKTALRAYLTTILVVGTGITLLGVAIAAYVLFYWSYIPRIGFERPINLQFDNVLPHASSGSGLLNPASAHPYGVINLYPDIVGAQVYDVAIELTLPRTPENVEAGNFMLEAKLLAPNDGPLNTIAERIRAPGTTEEAGVLASSRRSAILQYRSPLIDLLYKLTEVHWYMLNVRSESDRLRITMFEGVEFSRGWRNVPRTMRVEVQSTGRLRIYTAKAVFRARFQGLRWVMYNYRFISAAVFISGFWMTELVFAGLAWAVLAVFAAPTLQETKAEQLDEIAGRIKNEPAEDEEADTPLKLSDTERTFPTLSGQQPLHYQPQHTPSIKHEQVDDGEGSTVLVPEYVSKATEADAEDEEEDEDEEFSFRDSGLGTGVEGSGPQRGDSVKRRRGRTKREEE</sequence>
<evidence type="ECO:0000256" key="4">
    <source>
        <dbReference type="ARBA" id="ARBA00022989"/>
    </source>
</evidence>
<feature type="transmembrane region" description="Helical" evidence="8">
    <location>
        <begin position="40"/>
        <end position="67"/>
    </location>
</feature>
<feature type="compositionally biased region" description="Polar residues" evidence="7">
    <location>
        <begin position="338"/>
        <end position="356"/>
    </location>
</feature>
<reference evidence="9" key="1">
    <citation type="submission" date="2023-08" db="EMBL/GenBank/DDBJ databases">
        <title>Black Yeasts Isolated from many extreme environments.</title>
        <authorList>
            <person name="Coleine C."/>
            <person name="Stajich J.E."/>
            <person name="Selbmann L."/>
        </authorList>
    </citation>
    <scope>NUCLEOTIDE SEQUENCE</scope>
    <source>
        <strain evidence="9">CCFEE 5401</strain>
    </source>
</reference>
<evidence type="ECO:0000256" key="8">
    <source>
        <dbReference type="SAM" id="Phobius"/>
    </source>
</evidence>
<comment type="caution">
    <text evidence="9">The sequence shown here is derived from an EMBL/GenBank/DDBJ whole genome shotgun (WGS) entry which is preliminary data.</text>
</comment>
<dbReference type="Proteomes" id="UP001310890">
    <property type="component" value="Unassembled WGS sequence"/>
</dbReference>
<organism evidence="9 10">
    <name type="scientific">Meristemomyces frigidus</name>
    <dbReference type="NCBI Taxonomy" id="1508187"/>
    <lineage>
        <taxon>Eukaryota</taxon>
        <taxon>Fungi</taxon>
        <taxon>Dikarya</taxon>
        <taxon>Ascomycota</taxon>
        <taxon>Pezizomycotina</taxon>
        <taxon>Dothideomycetes</taxon>
        <taxon>Dothideomycetidae</taxon>
        <taxon>Mycosphaerellales</taxon>
        <taxon>Teratosphaeriaceae</taxon>
        <taxon>Meristemomyces</taxon>
    </lineage>
</organism>
<evidence type="ECO:0008006" key="11">
    <source>
        <dbReference type="Google" id="ProtNLM"/>
    </source>
</evidence>
<evidence type="ECO:0000313" key="10">
    <source>
        <dbReference type="Proteomes" id="UP001310890"/>
    </source>
</evidence>
<dbReference type="GO" id="GO:0140042">
    <property type="term" value="P:lipid droplet formation"/>
    <property type="evidence" value="ECO:0007669"/>
    <property type="project" value="UniProtKB-ARBA"/>
</dbReference>
<dbReference type="GO" id="GO:0006629">
    <property type="term" value="P:lipid metabolic process"/>
    <property type="evidence" value="ECO:0007669"/>
    <property type="project" value="UniProtKB-KW"/>
</dbReference>
<evidence type="ECO:0000256" key="3">
    <source>
        <dbReference type="ARBA" id="ARBA00022824"/>
    </source>
</evidence>
<dbReference type="PANTHER" id="PTHR21212:SF0">
    <property type="entry name" value="SEIPIN"/>
    <property type="match status" value="1"/>
</dbReference>
<protein>
    <recommendedName>
        <fullName evidence="11">Seipin</fullName>
    </recommendedName>
</protein>
<dbReference type="Pfam" id="PF06775">
    <property type="entry name" value="Seipin"/>
    <property type="match status" value="1"/>
</dbReference>
<feature type="compositionally biased region" description="Acidic residues" evidence="7">
    <location>
        <begin position="383"/>
        <end position="395"/>
    </location>
</feature>
<evidence type="ECO:0000256" key="1">
    <source>
        <dbReference type="ARBA" id="ARBA00004477"/>
    </source>
</evidence>
<dbReference type="CDD" id="cd23995">
    <property type="entry name" value="Seipin_BSCL2_like"/>
    <property type="match status" value="1"/>
</dbReference>
<keyword evidence="6 8" id="KW-0472">Membrane</keyword>
<dbReference type="EMBL" id="JAVRRL010000154">
    <property type="protein sequence ID" value="KAK5105789.1"/>
    <property type="molecule type" value="Genomic_DNA"/>
</dbReference>
<dbReference type="PANTHER" id="PTHR21212">
    <property type="entry name" value="BERNARDINELLI-SEIP CONGENITAL LIPODYSTROPHY 2 HOMOLOG BSCL2 PROTEIN"/>
    <property type="match status" value="1"/>
</dbReference>
<keyword evidence="4 8" id="KW-1133">Transmembrane helix</keyword>
<dbReference type="InterPro" id="IPR009617">
    <property type="entry name" value="Seipin"/>
</dbReference>
<accession>A0AAN7T8S6</accession>
<evidence type="ECO:0000256" key="5">
    <source>
        <dbReference type="ARBA" id="ARBA00023098"/>
    </source>
</evidence>
<proteinExistence type="predicted"/>
<comment type="subcellular location">
    <subcellularLocation>
        <location evidence="1">Endoplasmic reticulum membrane</location>
        <topology evidence="1">Multi-pass membrane protein</topology>
    </subcellularLocation>
</comment>
<gene>
    <name evidence="9" type="ORF">LTR62_002151</name>
</gene>
<feature type="transmembrane region" description="Helical" evidence="8">
    <location>
        <begin position="268"/>
        <end position="298"/>
    </location>
</feature>
<dbReference type="GO" id="GO:0005789">
    <property type="term" value="C:endoplasmic reticulum membrane"/>
    <property type="evidence" value="ECO:0007669"/>
    <property type="project" value="UniProtKB-SubCell"/>
</dbReference>
<name>A0AAN7T8S6_9PEZI</name>